<dbReference type="EMBL" id="LGKP01000012">
    <property type="protein sequence ID" value="KPL90370.1"/>
    <property type="molecule type" value="Genomic_DNA"/>
</dbReference>
<organism evidence="1 2">
    <name type="scientific">Herpetosiphon geysericola</name>
    <dbReference type="NCBI Taxonomy" id="70996"/>
    <lineage>
        <taxon>Bacteria</taxon>
        <taxon>Bacillati</taxon>
        <taxon>Chloroflexota</taxon>
        <taxon>Chloroflexia</taxon>
        <taxon>Herpetosiphonales</taxon>
        <taxon>Herpetosiphonaceae</taxon>
        <taxon>Herpetosiphon</taxon>
    </lineage>
</organism>
<accession>A0A0N8GSV7</accession>
<reference evidence="1 2" key="1">
    <citation type="submission" date="2015-07" db="EMBL/GenBank/DDBJ databases">
        <title>Whole genome sequence of Herpetosiphon geysericola DSM 7119.</title>
        <authorList>
            <person name="Hemp J."/>
            <person name="Ward L.M."/>
            <person name="Pace L.A."/>
            <person name="Fischer W.W."/>
        </authorList>
    </citation>
    <scope>NUCLEOTIDE SEQUENCE [LARGE SCALE GENOMIC DNA]</scope>
    <source>
        <strain evidence="1 2">DSM 7119</strain>
    </source>
</reference>
<protein>
    <submittedName>
        <fullName evidence="1">Uncharacterized protein</fullName>
    </submittedName>
</protein>
<name>A0A0N8GSV7_9CHLR</name>
<dbReference type="STRING" id="70996.SE18_07105"/>
<evidence type="ECO:0000313" key="2">
    <source>
        <dbReference type="Proteomes" id="UP000050277"/>
    </source>
</evidence>
<proteinExistence type="predicted"/>
<comment type="caution">
    <text evidence="1">The sequence shown here is derived from an EMBL/GenBank/DDBJ whole genome shotgun (WGS) entry which is preliminary data.</text>
</comment>
<keyword evidence="2" id="KW-1185">Reference proteome</keyword>
<dbReference type="AlphaFoldDB" id="A0A0N8GSV7"/>
<sequence length="158" mass="18050">MEKHYDRRALLQAYIATQTPYGHEDIRRFNARRLAVLEQAFDLTISEAGINNKANRQLWRLFSATIDSYRSSRTPGSDFMDSSLIMQQLDTLGTQAAALCSHWKAIDSAAAASKHSHLAMLDELFKLLWGNITLVVTSQQLKQRGFDDTQEPNWLDYE</sequence>
<evidence type="ECO:0000313" key="1">
    <source>
        <dbReference type="EMBL" id="KPL90370.1"/>
    </source>
</evidence>
<dbReference type="Proteomes" id="UP000050277">
    <property type="component" value="Unassembled WGS sequence"/>
</dbReference>
<dbReference type="RefSeq" id="WP_054533736.1">
    <property type="nucleotide sequence ID" value="NZ_LGKP01000012.1"/>
</dbReference>
<dbReference type="OrthoDB" id="159839at2"/>
<gene>
    <name evidence="1" type="ORF">SE18_07105</name>
</gene>